<sequence>MGTKKQVKHLSFLSLLSVAVLSQLLVDDGSLSFTTKTVKAEDTLTATTPLVTAPETTTVSETNKTVEPTVTSRVLETPKATFSVAAPVVVQPSTELSTPVTLAATADEPPADEDVPDLNEQNLINQVNQQLDDIQLFLDEGDVAYAKQLFDDAAADFAAVNNIVNMKASKATLLEKIEKYRALVNGGSTTPVTVTKTEVIAVTKVYEADPSLAYGQQTTKIGTAGEQSYTETNGVRDAGSEKLITAMVPTVIKVGTMPKEEVVAIPAPTTVVYEDDPTLEIGQTKLKTAAVAGSKTVVTSYQLKDATSAEVITTSSEKDIVAGQEAVYLRGTKQPDVVPVTVTKTEAIAVTTVYEADPSLAYGQQITQTGTAGEQSYTETNGVRDVGSEKLITAMVPTVIKVGTMPKEEVVAIPAPTTVVYEDDPTLEIGQTKLKTAAVAGSKTVVTSYQLKDATSAEVITTSSEKDIVAGQEAVYLRGTKQPDVVPVTVTKTEAIAVTTVYEADPSLAYGQQTTKIGTAGEQSYTETNGVRDVGSEKLITAMVPTVIKVGTMPKEEVVVIPAPTTVVYEDDPTLEIGQTKLKTAAEAGHKTVVTSYQLKDASSVEVITTSSEKDIVAGQEAVYLRGTKQPDVVTVVSEEIVTEAIDYSSIVVENSNLEKGKENQLQVGKQGVIKRVYTVITVNGVEISRELISEELIEAPTSEIIEVGTMEKPTPSNPVKNTPISNQTQLDTPKQKQDVKQVVTKEELPRTGDSNQLLELSGLMLLGMLATVAKVFKKRF</sequence>
<protein>
    <submittedName>
        <fullName evidence="5">Cell wall protein</fullName>
    </submittedName>
</protein>
<dbReference type="SMART" id="SM01208">
    <property type="entry name" value="G5"/>
    <property type="match status" value="7"/>
</dbReference>
<proteinExistence type="predicted"/>
<gene>
    <name evidence="5" type="ORF">DIY07_09495</name>
</gene>
<evidence type="ECO:0000256" key="3">
    <source>
        <dbReference type="SAM" id="SignalP"/>
    </source>
</evidence>
<organism evidence="5 6">
    <name type="scientific">Streptococcus iniae</name>
    <name type="common">Streptococcus shiloi</name>
    <dbReference type="NCBI Taxonomy" id="1346"/>
    <lineage>
        <taxon>Bacteria</taxon>
        <taxon>Bacillati</taxon>
        <taxon>Bacillota</taxon>
        <taxon>Bacilli</taxon>
        <taxon>Lactobacillales</taxon>
        <taxon>Streptococcaceae</taxon>
        <taxon>Streptococcus</taxon>
    </lineage>
</organism>
<name>A0A3L8GCI7_STRIN</name>
<feature type="domain" description="G5" evidence="4">
    <location>
        <begin position="632"/>
        <end position="712"/>
    </location>
</feature>
<keyword evidence="1 3" id="KW-0732">Signal</keyword>
<dbReference type="PROSITE" id="PS51109">
    <property type="entry name" value="G5"/>
    <property type="match status" value="4"/>
</dbReference>
<reference evidence="5 6" key="1">
    <citation type="submission" date="2018-06" db="EMBL/GenBank/DDBJ databases">
        <title>Mutators as drivers of adaptation in pathogenic bacteria and a risk factor for host jumps and vaccine escape.</title>
        <authorList>
            <person name="Barnes A.C."/>
            <person name="Silayeva O."/>
        </authorList>
    </citation>
    <scope>NUCLEOTIDE SEQUENCE [LARGE SCALE GENOMIC DNA]</scope>
    <source>
        <strain evidence="5 6">QMA0445</strain>
    </source>
</reference>
<feature type="domain" description="G5" evidence="4">
    <location>
        <begin position="401"/>
        <end position="482"/>
    </location>
</feature>
<feature type="domain" description="G5" evidence="4">
    <location>
        <begin position="549"/>
        <end position="630"/>
    </location>
</feature>
<evidence type="ECO:0000256" key="1">
    <source>
        <dbReference type="ARBA" id="ARBA00022729"/>
    </source>
</evidence>
<dbReference type="InterPro" id="IPR011098">
    <property type="entry name" value="G5_dom"/>
</dbReference>
<dbReference type="STRING" id="1346.BMF34_09420"/>
<dbReference type="Proteomes" id="UP000269148">
    <property type="component" value="Unassembled WGS sequence"/>
</dbReference>
<dbReference type="Gene3D" id="2.20.230.10">
    <property type="entry name" value="Resuscitation-promoting factor rpfb"/>
    <property type="match status" value="7"/>
</dbReference>
<accession>A0A3L8GCI7</accession>
<feature type="chain" id="PRO_5039486204" evidence="3">
    <location>
        <begin position="23"/>
        <end position="781"/>
    </location>
</feature>
<evidence type="ECO:0000313" key="6">
    <source>
        <dbReference type="Proteomes" id="UP000269148"/>
    </source>
</evidence>
<dbReference type="Pfam" id="PF07501">
    <property type="entry name" value="G5"/>
    <property type="match status" value="6"/>
</dbReference>
<dbReference type="RefSeq" id="WP_121802920.1">
    <property type="nucleotide sequence ID" value="NZ_QLQD01000082.1"/>
</dbReference>
<dbReference type="AlphaFoldDB" id="A0A3L8GCI7"/>
<feature type="region of interest" description="Disordered" evidence="2">
    <location>
        <begin position="710"/>
        <end position="740"/>
    </location>
</feature>
<feature type="compositionally biased region" description="Polar residues" evidence="2">
    <location>
        <begin position="718"/>
        <end position="733"/>
    </location>
</feature>
<dbReference type="EMBL" id="QLQD01000082">
    <property type="protein sequence ID" value="RLU54860.1"/>
    <property type="molecule type" value="Genomic_DNA"/>
</dbReference>
<evidence type="ECO:0000259" key="4">
    <source>
        <dbReference type="PROSITE" id="PS51109"/>
    </source>
</evidence>
<feature type="domain" description="G5" evidence="4">
    <location>
        <begin position="253"/>
        <end position="334"/>
    </location>
</feature>
<evidence type="ECO:0000313" key="5">
    <source>
        <dbReference type="EMBL" id="RLU54860.1"/>
    </source>
</evidence>
<comment type="caution">
    <text evidence="5">The sequence shown here is derived from an EMBL/GenBank/DDBJ whole genome shotgun (WGS) entry which is preliminary data.</text>
</comment>
<feature type="signal peptide" evidence="3">
    <location>
        <begin position="1"/>
        <end position="22"/>
    </location>
</feature>
<evidence type="ECO:0000256" key="2">
    <source>
        <dbReference type="SAM" id="MobiDB-lite"/>
    </source>
</evidence>